<keyword evidence="9" id="KW-1185">Reference proteome</keyword>
<evidence type="ECO:0000256" key="1">
    <source>
        <dbReference type="ARBA" id="ARBA00022516"/>
    </source>
</evidence>
<dbReference type="GO" id="GO:0005811">
    <property type="term" value="C:lipid droplet"/>
    <property type="evidence" value="ECO:0007669"/>
    <property type="project" value="TreeGrafter"/>
</dbReference>
<dbReference type="STRING" id="690307.A0A1L9X7A1"/>
<evidence type="ECO:0000256" key="3">
    <source>
        <dbReference type="ARBA" id="ARBA00022955"/>
    </source>
</evidence>
<evidence type="ECO:0000313" key="8">
    <source>
        <dbReference type="EMBL" id="OJK04209.1"/>
    </source>
</evidence>
<keyword evidence="4" id="KW-0560">Oxidoreductase</keyword>
<dbReference type="OMA" id="WTGINWP"/>
<keyword evidence="2" id="KW-0521">NADP</keyword>
<feature type="compositionally biased region" description="Polar residues" evidence="7">
    <location>
        <begin position="269"/>
        <end position="284"/>
    </location>
</feature>
<evidence type="ECO:0000256" key="2">
    <source>
        <dbReference type="ARBA" id="ARBA00022857"/>
    </source>
</evidence>
<keyword evidence="5" id="KW-0443">Lipid metabolism</keyword>
<dbReference type="Gene3D" id="3.40.50.720">
    <property type="entry name" value="NAD(P)-binding Rossmann-like Domain"/>
    <property type="match status" value="1"/>
</dbReference>
<organism evidence="8 9">
    <name type="scientific">Aspergillus aculeatus (strain ATCC 16872 / CBS 172.66 / WB 5094)</name>
    <dbReference type="NCBI Taxonomy" id="690307"/>
    <lineage>
        <taxon>Eukaryota</taxon>
        <taxon>Fungi</taxon>
        <taxon>Dikarya</taxon>
        <taxon>Ascomycota</taxon>
        <taxon>Pezizomycotina</taxon>
        <taxon>Eurotiomycetes</taxon>
        <taxon>Eurotiomycetidae</taxon>
        <taxon>Eurotiales</taxon>
        <taxon>Aspergillaceae</taxon>
        <taxon>Aspergillus</taxon>
        <taxon>Aspergillus subgen. Circumdati</taxon>
    </lineage>
</organism>
<sequence>MANHTHEENLENRSIILVTGTNSGLGFSICCRLVDDFLKSPANNHRSLAVVFTTRSTKKGTETQQRLEQHLQSTTTQTPEHRARITFIPETVDLSSLPSTRACARRLTRTLPRLDAVILNAGIGGWTGLNWPQAVWGVLTDLVHTVSWPGYKIASVGLLTAPQTITQRDQEPRLGNVFCANVFGHYMLAHNLMPLLRRASSLTPQNSSSSSNSSSRIIWVSSIEATLRHFSIDDLQGLRTAAPYESSKALTDILALTADLPSTSPWTESFCSTTPSNTSSTDANNPPPTLETEAATTKPNTYLAHPGICGTAILPLPLPLTYAMLIAFWLARLLGSPWHTMWTYLGACAPVWLALGGQAELDAAEAPYRAHPGGGRVKWGSSCDRRGRDAAISTEVDGWGHGGVVGPAVVAADRLRRRRRGARDLTAEERVAFEELGRQCWRRMEELRVQWEGILDREEEELALQSKGKGAATAAQ</sequence>
<dbReference type="InterPro" id="IPR036291">
    <property type="entry name" value="NAD(P)-bd_dom_sf"/>
</dbReference>
<dbReference type="InterPro" id="IPR051593">
    <property type="entry name" value="Ergosterol_Biosynth_ERG27"/>
</dbReference>
<dbReference type="RefSeq" id="XP_020060548.1">
    <property type="nucleotide sequence ID" value="XM_020203255.1"/>
</dbReference>
<gene>
    <name evidence="8" type="ORF">ASPACDRAFT_57533</name>
</gene>
<name>A0A1L9X7A1_ASPA1</name>
<dbReference type="VEuPathDB" id="FungiDB:ASPACDRAFT_57533"/>
<evidence type="ECO:0000256" key="7">
    <source>
        <dbReference type="SAM" id="MobiDB-lite"/>
    </source>
</evidence>
<dbReference type="PANTHER" id="PTHR43647:SF1">
    <property type="entry name" value="3-KETO-STEROID REDUCTASE ERG27"/>
    <property type="match status" value="1"/>
</dbReference>
<keyword evidence="1" id="KW-0444">Lipid biosynthesis</keyword>
<dbReference type="GO" id="GO:0005741">
    <property type="term" value="C:mitochondrial outer membrane"/>
    <property type="evidence" value="ECO:0007669"/>
    <property type="project" value="TreeGrafter"/>
</dbReference>
<feature type="region of interest" description="Disordered" evidence="7">
    <location>
        <begin position="269"/>
        <end position="291"/>
    </location>
</feature>
<dbReference type="OrthoDB" id="9989144at2759"/>
<evidence type="ECO:0000313" key="9">
    <source>
        <dbReference type="Proteomes" id="UP000184546"/>
    </source>
</evidence>
<proteinExistence type="inferred from homology"/>
<dbReference type="AlphaFoldDB" id="A0A1L9X7A1"/>
<dbReference type="Proteomes" id="UP000184546">
    <property type="component" value="Unassembled WGS sequence"/>
</dbReference>
<accession>A0A1L9X7A1</accession>
<dbReference type="GeneID" id="30977069"/>
<evidence type="ECO:0008006" key="10">
    <source>
        <dbReference type="Google" id="ProtNLM"/>
    </source>
</evidence>
<keyword evidence="3" id="KW-0752">Steroid biosynthesis</keyword>
<dbReference type="GO" id="GO:0005789">
    <property type="term" value="C:endoplasmic reticulum membrane"/>
    <property type="evidence" value="ECO:0007669"/>
    <property type="project" value="TreeGrafter"/>
</dbReference>
<dbReference type="GO" id="GO:0006696">
    <property type="term" value="P:ergosterol biosynthetic process"/>
    <property type="evidence" value="ECO:0007669"/>
    <property type="project" value="TreeGrafter"/>
</dbReference>
<comment type="similarity">
    <text evidence="6">Belongs to the short-chain dehydrogenases/reductases (SDR) family. ERG27 subfamily.</text>
</comment>
<protein>
    <recommendedName>
        <fullName evidence="10">3-ketosteroid reductase</fullName>
    </recommendedName>
</protein>
<dbReference type="GO" id="GO:0000253">
    <property type="term" value="F:3-beta-hydroxysteroid 3-dehydrogenase (NADP+) activity"/>
    <property type="evidence" value="ECO:0007669"/>
    <property type="project" value="TreeGrafter"/>
</dbReference>
<evidence type="ECO:0000256" key="5">
    <source>
        <dbReference type="ARBA" id="ARBA00023098"/>
    </source>
</evidence>
<reference evidence="9" key="1">
    <citation type="journal article" date="2017" name="Genome Biol.">
        <title>Comparative genomics reveals high biological diversity and specific adaptations in the industrially and medically important fungal genus Aspergillus.</title>
        <authorList>
            <person name="de Vries R.P."/>
            <person name="Riley R."/>
            <person name="Wiebenga A."/>
            <person name="Aguilar-Osorio G."/>
            <person name="Amillis S."/>
            <person name="Uchima C.A."/>
            <person name="Anderluh G."/>
            <person name="Asadollahi M."/>
            <person name="Askin M."/>
            <person name="Barry K."/>
            <person name="Battaglia E."/>
            <person name="Bayram O."/>
            <person name="Benocci T."/>
            <person name="Braus-Stromeyer S.A."/>
            <person name="Caldana C."/>
            <person name="Canovas D."/>
            <person name="Cerqueira G.C."/>
            <person name="Chen F."/>
            <person name="Chen W."/>
            <person name="Choi C."/>
            <person name="Clum A."/>
            <person name="Dos Santos R.A."/>
            <person name="Damasio A.R."/>
            <person name="Diallinas G."/>
            <person name="Emri T."/>
            <person name="Fekete E."/>
            <person name="Flipphi M."/>
            <person name="Freyberg S."/>
            <person name="Gallo A."/>
            <person name="Gournas C."/>
            <person name="Habgood R."/>
            <person name="Hainaut M."/>
            <person name="Harispe M.L."/>
            <person name="Henrissat B."/>
            <person name="Hilden K.S."/>
            <person name="Hope R."/>
            <person name="Hossain A."/>
            <person name="Karabika E."/>
            <person name="Karaffa L."/>
            <person name="Karanyi Z."/>
            <person name="Krasevec N."/>
            <person name="Kuo A."/>
            <person name="Kusch H."/>
            <person name="LaButti K."/>
            <person name="Lagendijk E.L."/>
            <person name="Lapidus A."/>
            <person name="Levasseur A."/>
            <person name="Lindquist E."/>
            <person name="Lipzen A."/>
            <person name="Logrieco A.F."/>
            <person name="MacCabe A."/>
            <person name="Maekelae M.R."/>
            <person name="Malavazi I."/>
            <person name="Melin P."/>
            <person name="Meyer V."/>
            <person name="Mielnichuk N."/>
            <person name="Miskei M."/>
            <person name="Molnar A.P."/>
            <person name="Mule G."/>
            <person name="Ngan C.Y."/>
            <person name="Orejas M."/>
            <person name="Orosz E."/>
            <person name="Ouedraogo J.P."/>
            <person name="Overkamp K.M."/>
            <person name="Park H.-S."/>
            <person name="Perrone G."/>
            <person name="Piumi F."/>
            <person name="Punt P.J."/>
            <person name="Ram A.F."/>
            <person name="Ramon A."/>
            <person name="Rauscher S."/>
            <person name="Record E."/>
            <person name="Riano-Pachon D.M."/>
            <person name="Robert V."/>
            <person name="Roehrig J."/>
            <person name="Ruller R."/>
            <person name="Salamov A."/>
            <person name="Salih N.S."/>
            <person name="Samson R.A."/>
            <person name="Sandor E."/>
            <person name="Sanguinetti M."/>
            <person name="Schuetze T."/>
            <person name="Sepcic K."/>
            <person name="Shelest E."/>
            <person name="Sherlock G."/>
            <person name="Sophianopoulou V."/>
            <person name="Squina F.M."/>
            <person name="Sun H."/>
            <person name="Susca A."/>
            <person name="Todd R.B."/>
            <person name="Tsang A."/>
            <person name="Unkles S.E."/>
            <person name="van de Wiele N."/>
            <person name="van Rossen-Uffink D."/>
            <person name="Oliveira J.V."/>
            <person name="Vesth T.C."/>
            <person name="Visser J."/>
            <person name="Yu J.-H."/>
            <person name="Zhou M."/>
            <person name="Andersen M.R."/>
            <person name="Archer D.B."/>
            <person name="Baker S.E."/>
            <person name="Benoit I."/>
            <person name="Brakhage A.A."/>
            <person name="Braus G.H."/>
            <person name="Fischer R."/>
            <person name="Frisvad J.C."/>
            <person name="Goldman G.H."/>
            <person name="Houbraken J."/>
            <person name="Oakley B."/>
            <person name="Pocsi I."/>
            <person name="Scazzocchio C."/>
            <person name="Seiboth B."/>
            <person name="vanKuyk P.A."/>
            <person name="Wortman J."/>
            <person name="Dyer P.S."/>
            <person name="Grigoriev I.V."/>
        </authorList>
    </citation>
    <scope>NUCLEOTIDE SEQUENCE [LARGE SCALE GENOMIC DNA]</scope>
    <source>
        <strain evidence="9">ATCC 16872 / CBS 172.66 / WB 5094</strain>
    </source>
</reference>
<evidence type="ECO:0000256" key="4">
    <source>
        <dbReference type="ARBA" id="ARBA00023002"/>
    </source>
</evidence>
<dbReference type="SUPFAM" id="SSF51735">
    <property type="entry name" value="NAD(P)-binding Rossmann-fold domains"/>
    <property type="match status" value="1"/>
</dbReference>
<dbReference type="EMBL" id="KV878971">
    <property type="protein sequence ID" value="OJK04209.1"/>
    <property type="molecule type" value="Genomic_DNA"/>
</dbReference>
<dbReference type="PANTHER" id="PTHR43647">
    <property type="entry name" value="DEHYDROGENASE"/>
    <property type="match status" value="1"/>
</dbReference>
<evidence type="ECO:0000256" key="6">
    <source>
        <dbReference type="ARBA" id="ARBA00023593"/>
    </source>
</evidence>